<comment type="catalytic activity">
    <reaction evidence="15 17 19">
        <text>(6S)-NADHX + ADP = AMP + phosphate + NADH + H(+)</text>
        <dbReference type="Rhea" id="RHEA:32223"/>
        <dbReference type="ChEBI" id="CHEBI:15378"/>
        <dbReference type="ChEBI" id="CHEBI:43474"/>
        <dbReference type="ChEBI" id="CHEBI:57945"/>
        <dbReference type="ChEBI" id="CHEBI:64074"/>
        <dbReference type="ChEBI" id="CHEBI:456215"/>
        <dbReference type="ChEBI" id="CHEBI:456216"/>
        <dbReference type="EC" id="4.2.1.136"/>
    </reaction>
</comment>
<evidence type="ECO:0000256" key="14">
    <source>
        <dbReference type="ARBA" id="ARBA00025153"/>
    </source>
</evidence>
<protein>
    <recommendedName>
        <fullName evidence="19">Bifunctional NAD(P)H-hydrate repair enzyme</fullName>
    </recommendedName>
    <alternativeName>
        <fullName evidence="19">Nicotinamide nucleotide repair protein</fullName>
    </alternativeName>
    <domain>
        <recommendedName>
            <fullName evidence="19">ADP-dependent (S)-NAD(P)H-hydrate dehydratase</fullName>
            <ecNumber evidence="19">4.2.1.136</ecNumber>
        </recommendedName>
        <alternativeName>
            <fullName evidence="19">ADP-dependent NAD(P)HX dehydratase</fullName>
        </alternativeName>
    </domain>
    <domain>
        <recommendedName>
            <fullName evidence="19">NAD(P)H-hydrate epimerase</fullName>
            <ecNumber evidence="19">5.1.99.6</ecNumber>
        </recommendedName>
    </domain>
</protein>
<keyword evidence="10 17" id="KW-0520">NAD</keyword>
<dbReference type="HAMAP" id="MF_01965">
    <property type="entry name" value="NADHX_dehydratase"/>
    <property type="match status" value="1"/>
</dbReference>
<feature type="binding site" evidence="17">
    <location>
        <position position="331"/>
    </location>
    <ligand>
        <name>(6S)-NADPHX</name>
        <dbReference type="ChEBI" id="CHEBI:64076"/>
    </ligand>
</feature>
<evidence type="ECO:0000256" key="15">
    <source>
        <dbReference type="ARBA" id="ARBA00048238"/>
    </source>
</evidence>
<comment type="subunit">
    <text evidence="17">Homotetramer.</text>
</comment>
<feature type="binding site" evidence="18">
    <location>
        <position position="123"/>
    </location>
    <ligand>
        <name>K(+)</name>
        <dbReference type="ChEBI" id="CHEBI:29103"/>
    </ligand>
</feature>
<evidence type="ECO:0000256" key="19">
    <source>
        <dbReference type="PIRNR" id="PIRNR017184"/>
    </source>
</evidence>
<evidence type="ECO:0000256" key="8">
    <source>
        <dbReference type="ARBA" id="ARBA00022857"/>
    </source>
</evidence>
<evidence type="ECO:0000256" key="7">
    <source>
        <dbReference type="ARBA" id="ARBA00022840"/>
    </source>
</evidence>
<dbReference type="InterPro" id="IPR000631">
    <property type="entry name" value="CARKD"/>
</dbReference>
<evidence type="ECO:0000313" key="23">
    <source>
        <dbReference type="Proteomes" id="UP000011863"/>
    </source>
</evidence>
<organism evidence="22 23">
    <name type="scientific">Ilumatobacter coccineus (strain NBRC 103263 / KCTC 29153 / YM16-304)</name>
    <dbReference type="NCBI Taxonomy" id="1313172"/>
    <lineage>
        <taxon>Bacteria</taxon>
        <taxon>Bacillati</taxon>
        <taxon>Actinomycetota</taxon>
        <taxon>Acidimicrobiia</taxon>
        <taxon>Acidimicrobiales</taxon>
        <taxon>Ilumatobacteraceae</taxon>
        <taxon>Ilumatobacter</taxon>
    </lineage>
</organism>
<evidence type="ECO:0000313" key="22">
    <source>
        <dbReference type="EMBL" id="BAN01205.1"/>
    </source>
</evidence>
<dbReference type="PANTHER" id="PTHR12592">
    <property type="entry name" value="ATP-DEPENDENT (S)-NAD(P)H-HYDRATE DEHYDRATASE FAMILY MEMBER"/>
    <property type="match status" value="1"/>
</dbReference>
<dbReference type="CDD" id="cd01171">
    <property type="entry name" value="YXKO-related"/>
    <property type="match status" value="1"/>
</dbReference>
<dbReference type="GO" id="GO:0005524">
    <property type="term" value="F:ATP binding"/>
    <property type="evidence" value="ECO:0007669"/>
    <property type="project" value="UniProtKB-UniRule"/>
</dbReference>
<dbReference type="InterPro" id="IPR004443">
    <property type="entry name" value="YjeF_N_dom"/>
</dbReference>
<keyword evidence="5 18" id="KW-0479">Metal-binding</keyword>
<evidence type="ECO:0000256" key="4">
    <source>
        <dbReference type="ARBA" id="ARBA00009524"/>
    </source>
</evidence>
<evidence type="ECO:0000256" key="5">
    <source>
        <dbReference type="ARBA" id="ARBA00022723"/>
    </source>
</evidence>
<evidence type="ECO:0000256" key="9">
    <source>
        <dbReference type="ARBA" id="ARBA00022958"/>
    </source>
</evidence>
<dbReference type="EC" id="5.1.99.6" evidence="19"/>
<feature type="binding site" evidence="17">
    <location>
        <position position="216"/>
    </location>
    <ligand>
        <name>(6S)-NADPHX</name>
        <dbReference type="ChEBI" id="CHEBI:64076"/>
    </ligand>
</feature>
<keyword evidence="12 17" id="KW-0456">Lyase</keyword>
<dbReference type="InterPro" id="IPR030677">
    <property type="entry name" value="Nnr"/>
</dbReference>
<comment type="catalytic activity">
    <reaction evidence="16 17 19">
        <text>(6S)-NADPHX + ADP = AMP + phosphate + NADPH + H(+)</text>
        <dbReference type="Rhea" id="RHEA:32235"/>
        <dbReference type="ChEBI" id="CHEBI:15378"/>
        <dbReference type="ChEBI" id="CHEBI:43474"/>
        <dbReference type="ChEBI" id="CHEBI:57783"/>
        <dbReference type="ChEBI" id="CHEBI:64076"/>
        <dbReference type="ChEBI" id="CHEBI:456215"/>
        <dbReference type="ChEBI" id="CHEBI:456216"/>
        <dbReference type="EC" id="4.2.1.136"/>
    </reaction>
</comment>
<feature type="binding site" evidence="18">
    <location>
        <position position="95"/>
    </location>
    <ligand>
        <name>K(+)</name>
        <dbReference type="ChEBI" id="CHEBI:29103"/>
    </ligand>
</feature>
<gene>
    <name evidence="18" type="primary">nnrE</name>
    <name evidence="17" type="synonym">nnrD</name>
    <name evidence="22" type="ORF">YM304_08910</name>
</gene>
<feature type="binding site" evidence="17">
    <location>
        <begin position="365"/>
        <end position="369"/>
    </location>
    <ligand>
        <name>AMP</name>
        <dbReference type="ChEBI" id="CHEBI:456215"/>
    </ligand>
</feature>
<dbReference type="SUPFAM" id="SSF64153">
    <property type="entry name" value="YjeF N-terminal domain-like"/>
    <property type="match status" value="1"/>
</dbReference>
<comment type="similarity">
    <text evidence="17">Belongs to the NnrD/CARKD family.</text>
</comment>
<keyword evidence="11 18" id="KW-0413">Isomerase</keyword>
<dbReference type="HAMAP" id="MF_01966">
    <property type="entry name" value="NADHX_epimerase"/>
    <property type="match status" value="1"/>
</dbReference>
<comment type="catalytic activity">
    <reaction evidence="2 18 19">
        <text>(6R)-NADPHX = (6S)-NADPHX</text>
        <dbReference type="Rhea" id="RHEA:32227"/>
        <dbReference type="ChEBI" id="CHEBI:64076"/>
        <dbReference type="ChEBI" id="CHEBI:64077"/>
        <dbReference type="EC" id="5.1.99.6"/>
    </reaction>
</comment>
<dbReference type="AlphaFoldDB" id="A0A6C7E7S2"/>
<dbReference type="NCBIfam" id="TIGR00196">
    <property type="entry name" value="yjeF_cterm"/>
    <property type="match status" value="1"/>
</dbReference>
<dbReference type="KEGG" id="aym:YM304_08910"/>
<dbReference type="OrthoDB" id="9806925at2"/>
<feature type="binding site" evidence="18">
    <location>
        <position position="57"/>
    </location>
    <ligand>
        <name>K(+)</name>
        <dbReference type="ChEBI" id="CHEBI:29103"/>
    </ligand>
</feature>
<evidence type="ECO:0000256" key="10">
    <source>
        <dbReference type="ARBA" id="ARBA00023027"/>
    </source>
</evidence>
<feature type="binding site" evidence="17">
    <location>
        <position position="402"/>
    </location>
    <ligand>
        <name>AMP</name>
        <dbReference type="ChEBI" id="CHEBI:456215"/>
    </ligand>
</feature>
<feature type="domain" description="YjeF C-terminal" evidence="20">
    <location>
        <begin position="182"/>
        <end position="458"/>
    </location>
</feature>
<dbReference type="PANTHER" id="PTHR12592:SF0">
    <property type="entry name" value="ATP-DEPENDENT (S)-NAD(P)H-HYDRATE DEHYDRATASE"/>
    <property type="match status" value="1"/>
</dbReference>
<dbReference type="EC" id="4.2.1.136" evidence="19"/>
<keyword evidence="7 17" id="KW-0067">ATP-binding</keyword>
<evidence type="ECO:0000256" key="6">
    <source>
        <dbReference type="ARBA" id="ARBA00022741"/>
    </source>
</evidence>
<evidence type="ECO:0000256" key="12">
    <source>
        <dbReference type="ARBA" id="ARBA00023239"/>
    </source>
</evidence>
<evidence type="ECO:0000256" key="16">
    <source>
        <dbReference type="ARBA" id="ARBA00049209"/>
    </source>
</evidence>
<evidence type="ECO:0000256" key="17">
    <source>
        <dbReference type="HAMAP-Rule" id="MF_01965"/>
    </source>
</evidence>
<comment type="similarity">
    <text evidence="3 19">In the N-terminal section; belongs to the NnrE/AIBP family.</text>
</comment>
<evidence type="ECO:0000256" key="2">
    <source>
        <dbReference type="ARBA" id="ARBA00000909"/>
    </source>
</evidence>
<comment type="function">
    <text evidence="18">Catalyzes the epimerization of the S- and R-forms of NAD(P)HX, a damaged form of NAD(P)H that is a result of enzymatic or heat-dependent hydration. This is a prerequisite for the S-specific NAD(P)H-hydrate dehydratase to allow the repair of both epimers of NAD(P)HX.</text>
</comment>
<comment type="similarity">
    <text evidence="4 19">In the C-terminal section; belongs to the NnrD/CARKD family.</text>
</comment>
<dbReference type="PIRSF" id="PIRSF017184">
    <property type="entry name" value="Nnr"/>
    <property type="match status" value="1"/>
</dbReference>
<dbReference type="InterPro" id="IPR029056">
    <property type="entry name" value="Ribokinase-like"/>
</dbReference>
<evidence type="ECO:0000256" key="11">
    <source>
        <dbReference type="ARBA" id="ARBA00023235"/>
    </source>
</evidence>
<dbReference type="GO" id="GO:0052855">
    <property type="term" value="F:ADP-dependent NAD(P)H-hydrate dehydratase activity"/>
    <property type="evidence" value="ECO:0007669"/>
    <property type="project" value="UniProtKB-UniRule"/>
</dbReference>
<proteinExistence type="inferred from homology"/>
<reference evidence="22 23" key="1">
    <citation type="journal article" date="2013" name="Int. J. Syst. Evol. Microbiol.">
        <title>Ilumatobacter nonamiense sp. nov. and Ilumatobacter coccineum sp. nov., isolated from seashore sand.</title>
        <authorList>
            <person name="Matsumoto A."/>
            <person name="Kasai H."/>
            <person name="Matsuo Y."/>
            <person name="Shizuri Y."/>
            <person name="Ichikawa N."/>
            <person name="Fujita N."/>
            <person name="Omura S."/>
            <person name="Takahashi Y."/>
        </authorList>
    </citation>
    <scope>NUCLEOTIDE SEQUENCE [LARGE SCALE GENOMIC DNA]</scope>
    <source>
        <strain evidence="23">NBRC 103263 / KCTC 29153 / YM16-304</strain>
    </source>
</reference>
<comment type="function">
    <text evidence="17">Catalyzes the dehydration of the S-form of NAD(P)HX at the expense of ADP, which is converted to AMP. Together with NAD(P)HX epimerase, which catalyzes the epimerization of the S- and R-forms, the enzyme allows the repair of both epimers of NAD(P)HX, a damaged form of NAD(P)H that is a result of enzymatic or heat-dependent hydration.</text>
</comment>
<comment type="cofactor">
    <cofactor evidence="17">
        <name>Mg(2+)</name>
        <dbReference type="ChEBI" id="CHEBI:18420"/>
    </cofactor>
</comment>
<name>A0A6C7E7S2_ILUCY</name>
<keyword evidence="9 18" id="KW-0630">Potassium</keyword>
<dbReference type="Proteomes" id="UP000011863">
    <property type="component" value="Chromosome"/>
</dbReference>
<dbReference type="PROSITE" id="PS51383">
    <property type="entry name" value="YJEF_C_3"/>
    <property type="match status" value="1"/>
</dbReference>
<dbReference type="PROSITE" id="PS51385">
    <property type="entry name" value="YJEF_N"/>
    <property type="match status" value="1"/>
</dbReference>
<dbReference type="GO" id="GO:0046872">
    <property type="term" value="F:metal ion binding"/>
    <property type="evidence" value="ECO:0007669"/>
    <property type="project" value="UniProtKB-UniRule"/>
</dbReference>
<dbReference type="Pfam" id="PF01256">
    <property type="entry name" value="Carb_kinase"/>
    <property type="match status" value="1"/>
</dbReference>
<feature type="domain" description="YjeF N-terminal" evidence="21">
    <location>
        <begin position="5"/>
        <end position="177"/>
    </location>
</feature>
<dbReference type="InterPro" id="IPR017953">
    <property type="entry name" value="Carbohydrate_kinase_pred_CS"/>
</dbReference>
<dbReference type="Gene3D" id="3.40.50.10260">
    <property type="entry name" value="YjeF N-terminal domain"/>
    <property type="match status" value="2"/>
</dbReference>
<feature type="binding site" evidence="17">
    <location>
        <position position="276"/>
    </location>
    <ligand>
        <name>(6S)-NADPHX</name>
        <dbReference type="ChEBI" id="CHEBI:64076"/>
    </ligand>
</feature>
<evidence type="ECO:0000256" key="13">
    <source>
        <dbReference type="ARBA" id="ARBA00023268"/>
    </source>
</evidence>
<comment type="caution">
    <text evidence="18">Lacks conserved residue(s) required for the propagation of feature annotation.</text>
</comment>
<dbReference type="EMBL" id="AP012057">
    <property type="protein sequence ID" value="BAN01205.1"/>
    <property type="molecule type" value="Genomic_DNA"/>
</dbReference>
<comment type="catalytic activity">
    <reaction evidence="1 18 19">
        <text>(6R)-NADHX = (6S)-NADHX</text>
        <dbReference type="Rhea" id="RHEA:32215"/>
        <dbReference type="ChEBI" id="CHEBI:64074"/>
        <dbReference type="ChEBI" id="CHEBI:64075"/>
        <dbReference type="EC" id="5.1.99.6"/>
    </reaction>
</comment>
<dbReference type="GO" id="GO:0110051">
    <property type="term" value="P:metabolite repair"/>
    <property type="evidence" value="ECO:0007669"/>
    <property type="project" value="TreeGrafter"/>
</dbReference>
<dbReference type="Pfam" id="PF03853">
    <property type="entry name" value="YjeF_N"/>
    <property type="match status" value="2"/>
</dbReference>
<keyword evidence="13" id="KW-0511">Multifunctional enzyme</keyword>
<evidence type="ECO:0000256" key="3">
    <source>
        <dbReference type="ARBA" id="ARBA00006001"/>
    </source>
</evidence>
<feature type="binding site" evidence="18">
    <location>
        <position position="120"/>
    </location>
    <ligand>
        <name>(6S)-NADPHX</name>
        <dbReference type="ChEBI" id="CHEBI:64076"/>
    </ligand>
</feature>
<sequence>MIPVVTPVEMAAIDASAPEPLDVLIERAGRAVAAAAIDLLGGTYGRVVNVVVGKGNNGADGRVAARRLEARGVKVRVIDAAMRPPVLRRSDLVIDAAYGTGFRGEWIAPEVGDALVLAVDIPSGVDALTGEAGAGVLPADRTITFQALKPGLLLGDGARLAGHIDVADIGLDVSGASQHQVTVDDVAEWWPTRAIDAHKWNGAVKVIGGSPEMPGAAVLASTAAARAGGSLVSLSAPGVTVATPPEIVQRHVAADDFSADALVDIHRFGALVIGPGLGRADEVLMATRACISDATVPVVIDGDGLFASAWSAEGPAPLLRDRELATVLTPHDGEFGVLTGSPPGADRVASVRAAAADLGCTLLLKGQTTIVASPPEAEADPLGGHVWFVTNGDQRLATAGSGDVLAGMIGSALAMGLDADKAAAASAWLHADAANRTPADGLLASDIVDAIPAAIGAIR</sequence>
<comment type="similarity">
    <text evidence="18">Belongs to the NnrE/AIBP family.</text>
</comment>
<keyword evidence="6 17" id="KW-0547">Nucleotide-binding</keyword>
<accession>A0A6C7E7S2</accession>
<keyword evidence="23" id="KW-1185">Reference proteome</keyword>
<feature type="binding site" evidence="17">
    <location>
        <position position="403"/>
    </location>
    <ligand>
        <name>(6S)-NADPHX</name>
        <dbReference type="ChEBI" id="CHEBI:64076"/>
    </ligand>
</feature>
<evidence type="ECO:0000256" key="18">
    <source>
        <dbReference type="HAMAP-Rule" id="MF_01966"/>
    </source>
</evidence>
<evidence type="ECO:0000259" key="21">
    <source>
        <dbReference type="PROSITE" id="PS51385"/>
    </source>
</evidence>
<feature type="binding site" evidence="18">
    <location>
        <begin position="56"/>
        <end position="60"/>
    </location>
    <ligand>
        <name>(6S)-NADPHX</name>
        <dbReference type="ChEBI" id="CHEBI:64076"/>
    </ligand>
</feature>
<evidence type="ECO:0000259" key="20">
    <source>
        <dbReference type="PROSITE" id="PS51383"/>
    </source>
</evidence>
<dbReference type="SUPFAM" id="SSF53613">
    <property type="entry name" value="Ribokinase-like"/>
    <property type="match status" value="1"/>
</dbReference>
<dbReference type="GO" id="GO:0046496">
    <property type="term" value="P:nicotinamide nucleotide metabolic process"/>
    <property type="evidence" value="ECO:0007669"/>
    <property type="project" value="UniProtKB-UniRule"/>
</dbReference>
<comment type="function">
    <text evidence="14 19">Bifunctional enzyme that catalyzes the epimerization of the S- and R-forms of NAD(P)HX and the dehydration of the S-form of NAD(P)HX at the expense of ADP, which is converted to AMP. This allows the repair of both epimers of NAD(P)HX, a damaged form of NAD(P)H that is a result of enzymatic or heat-dependent hydration.</text>
</comment>
<dbReference type="RefSeq" id="WP_015440452.1">
    <property type="nucleotide sequence ID" value="NC_020520.1"/>
</dbReference>
<dbReference type="InterPro" id="IPR036652">
    <property type="entry name" value="YjeF_N_dom_sf"/>
</dbReference>
<dbReference type="GO" id="GO:0052856">
    <property type="term" value="F:NAD(P)HX epimerase activity"/>
    <property type="evidence" value="ECO:0007669"/>
    <property type="project" value="UniProtKB-UniRule"/>
</dbReference>
<evidence type="ECO:0000256" key="1">
    <source>
        <dbReference type="ARBA" id="ARBA00000013"/>
    </source>
</evidence>
<comment type="cofactor">
    <cofactor evidence="18 19">
        <name>K(+)</name>
        <dbReference type="ChEBI" id="CHEBI:29103"/>
    </cofactor>
    <text evidence="18 19">Binds 1 potassium ion per subunit.</text>
</comment>
<dbReference type="PROSITE" id="PS01050">
    <property type="entry name" value="YJEF_C_2"/>
    <property type="match status" value="1"/>
</dbReference>
<keyword evidence="8 17" id="KW-0521">NADP</keyword>
<dbReference type="Gene3D" id="3.40.1190.20">
    <property type="match status" value="1"/>
</dbReference>